<feature type="transmembrane region" description="Helical" evidence="9">
    <location>
        <begin position="68"/>
        <end position="92"/>
    </location>
</feature>
<evidence type="ECO:0000256" key="6">
    <source>
        <dbReference type="ARBA" id="ARBA00022777"/>
    </source>
</evidence>
<proteinExistence type="predicted"/>
<evidence type="ECO:0000256" key="1">
    <source>
        <dbReference type="ARBA" id="ARBA00000085"/>
    </source>
</evidence>
<evidence type="ECO:0000256" key="5">
    <source>
        <dbReference type="ARBA" id="ARBA00022741"/>
    </source>
</evidence>
<comment type="catalytic activity">
    <reaction evidence="1">
        <text>ATP + protein L-histidine = ADP + protein N-phospho-L-histidine.</text>
        <dbReference type="EC" id="2.7.13.3"/>
    </reaction>
</comment>
<dbReference type="GO" id="GO:0016020">
    <property type="term" value="C:membrane"/>
    <property type="evidence" value="ECO:0007669"/>
    <property type="project" value="InterPro"/>
</dbReference>
<evidence type="ECO:0000256" key="4">
    <source>
        <dbReference type="ARBA" id="ARBA00022679"/>
    </source>
</evidence>
<evidence type="ECO:0000313" key="11">
    <source>
        <dbReference type="EMBL" id="TNM37471.1"/>
    </source>
</evidence>
<evidence type="ECO:0000256" key="7">
    <source>
        <dbReference type="ARBA" id="ARBA00022840"/>
    </source>
</evidence>
<keyword evidence="4" id="KW-0808">Transferase</keyword>
<evidence type="ECO:0000256" key="9">
    <source>
        <dbReference type="SAM" id="Phobius"/>
    </source>
</evidence>
<keyword evidence="8" id="KW-0902">Two-component regulatory system</keyword>
<evidence type="ECO:0000256" key="8">
    <source>
        <dbReference type="ARBA" id="ARBA00023012"/>
    </source>
</evidence>
<dbReference type="PANTHER" id="PTHR24421">
    <property type="entry name" value="NITRATE/NITRITE SENSOR PROTEIN NARX-RELATED"/>
    <property type="match status" value="1"/>
</dbReference>
<dbReference type="GO" id="GO:0046983">
    <property type="term" value="F:protein dimerization activity"/>
    <property type="evidence" value="ECO:0007669"/>
    <property type="project" value="InterPro"/>
</dbReference>
<feature type="domain" description="Signal transduction histidine kinase subgroup 3 dimerisation and phosphoacceptor" evidence="10">
    <location>
        <begin position="183"/>
        <end position="248"/>
    </location>
</feature>
<comment type="caution">
    <text evidence="11">The sequence shown here is derived from an EMBL/GenBank/DDBJ whole genome shotgun (WGS) entry which is preliminary data.</text>
</comment>
<accession>A0A5C4VNU9</accession>
<dbReference type="PANTHER" id="PTHR24421:SF10">
    <property type="entry name" value="NITRATE_NITRITE SENSOR PROTEIN NARQ"/>
    <property type="match status" value="1"/>
</dbReference>
<dbReference type="GO" id="GO:0005524">
    <property type="term" value="F:ATP binding"/>
    <property type="evidence" value="ECO:0007669"/>
    <property type="project" value="UniProtKB-KW"/>
</dbReference>
<evidence type="ECO:0000313" key="12">
    <source>
        <dbReference type="Proteomes" id="UP000313231"/>
    </source>
</evidence>
<dbReference type="EMBL" id="VDMP01000026">
    <property type="protein sequence ID" value="TNM37471.1"/>
    <property type="molecule type" value="Genomic_DNA"/>
</dbReference>
<evidence type="ECO:0000256" key="2">
    <source>
        <dbReference type="ARBA" id="ARBA00012438"/>
    </source>
</evidence>
<feature type="transmembrane region" description="Helical" evidence="9">
    <location>
        <begin position="17"/>
        <end position="35"/>
    </location>
</feature>
<evidence type="ECO:0000256" key="3">
    <source>
        <dbReference type="ARBA" id="ARBA00022553"/>
    </source>
</evidence>
<dbReference type="Proteomes" id="UP000313231">
    <property type="component" value="Unassembled WGS sequence"/>
</dbReference>
<gene>
    <name evidence="11" type="ORF">FHP29_16750</name>
</gene>
<sequence>MDQAADYQPRLRWYSQLWRYLLALAIGLLVWSPVFDDQLDRQPVLFWIDLGLGLVTFVLAAFRRRWPLTIAVLCLLAAPFSSLSAGPSTLAVVSLATRRQWWQVIAVGVLNVTLSAAYYALQPIEDTDPWWLTMTFTVAVATAMLAWGMFIGSRRELIWTLRQRAETAEAERDLRAVQARTTERARIAREMHDVLAHRISQISMHAGALTFREDLSADQMRSSLAVIQAKAHEALTDLREVLGVLRDVDGSDAAGPLTGPQPTYADLTALVADARAAGATIEYDDVLVDGGELPDVVGRTVYRIVQEGITNATKHAPAATLRIRIGGSPDDGVEVVLMNAVGFGPSRTPGAGLGLVGLTERAELRGGTLSHGIAHSKAAGAVDQFHLRAWLPWAAEPGHEEAS</sequence>
<keyword evidence="6 11" id="KW-0418">Kinase</keyword>
<evidence type="ECO:0000259" key="10">
    <source>
        <dbReference type="Pfam" id="PF07730"/>
    </source>
</evidence>
<feature type="transmembrane region" description="Helical" evidence="9">
    <location>
        <begin position="44"/>
        <end position="62"/>
    </location>
</feature>
<keyword evidence="9" id="KW-0472">Membrane</keyword>
<dbReference type="SUPFAM" id="SSF55874">
    <property type="entry name" value="ATPase domain of HSP90 chaperone/DNA topoisomerase II/histidine kinase"/>
    <property type="match status" value="1"/>
</dbReference>
<keyword evidence="3" id="KW-0597">Phosphoprotein</keyword>
<feature type="transmembrane region" description="Helical" evidence="9">
    <location>
        <begin position="104"/>
        <end position="124"/>
    </location>
</feature>
<dbReference type="Gene3D" id="1.20.5.1930">
    <property type="match status" value="1"/>
</dbReference>
<keyword evidence="12" id="KW-1185">Reference proteome</keyword>
<keyword evidence="9" id="KW-0812">Transmembrane</keyword>
<reference evidence="11 12" key="1">
    <citation type="journal article" date="2016" name="Int. J. Syst. Evol. Microbiol.">
        <title>Nocardioides albidus sp. nov., an actinobacterium isolated from garden soil.</title>
        <authorList>
            <person name="Singh H."/>
            <person name="Du J."/>
            <person name="Trinh H."/>
            <person name="Won K."/>
            <person name="Yang J.E."/>
            <person name="Yin C."/>
            <person name="Kook M."/>
            <person name="Yi T.H."/>
        </authorList>
    </citation>
    <scope>NUCLEOTIDE SEQUENCE [LARGE SCALE GENOMIC DNA]</scope>
    <source>
        <strain evidence="11 12">CCTCC AB 2015297</strain>
    </source>
</reference>
<keyword evidence="5" id="KW-0547">Nucleotide-binding</keyword>
<organism evidence="11 12">
    <name type="scientific">Nocardioides albidus</name>
    <dbReference type="NCBI Taxonomy" id="1517589"/>
    <lineage>
        <taxon>Bacteria</taxon>
        <taxon>Bacillati</taxon>
        <taxon>Actinomycetota</taxon>
        <taxon>Actinomycetes</taxon>
        <taxon>Propionibacteriales</taxon>
        <taxon>Nocardioidaceae</taxon>
        <taxon>Nocardioides</taxon>
    </lineage>
</organism>
<dbReference type="InterPro" id="IPR036890">
    <property type="entry name" value="HATPase_C_sf"/>
</dbReference>
<dbReference type="CDD" id="cd16917">
    <property type="entry name" value="HATPase_UhpB-NarQ-NarX-like"/>
    <property type="match status" value="1"/>
</dbReference>
<keyword evidence="7" id="KW-0067">ATP-binding</keyword>
<dbReference type="GO" id="GO:0000155">
    <property type="term" value="F:phosphorelay sensor kinase activity"/>
    <property type="evidence" value="ECO:0007669"/>
    <property type="project" value="InterPro"/>
</dbReference>
<protein>
    <recommendedName>
        <fullName evidence="2">histidine kinase</fullName>
        <ecNumber evidence="2">2.7.13.3</ecNumber>
    </recommendedName>
</protein>
<dbReference type="OrthoDB" id="227596at2"/>
<dbReference type="InterPro" id="IPR050482">
    <property type="entry name" value="Sensor_HK_TwoCompSys"/>
</dbReference>
<keyword evidence="9" id="KW-1133">Transmembrane helix</keyword>
<dbReference type="AlphaFoldDB" id="A0A5C4VNU9"/>
<dbReference type="Pfam" id="PF07730">
    <property type="entry name" value="HisKA_3"/>
    <property type="match status" value="1"/>
</dbReference>
<name>A0A5C4VNU9_9ACTN</name>
<feature type="transmembrane region" description="Helical" evidence="9">
    <location>
        <begin position="130"/>
        <end position="152"/>
    </location>
</feature>
<dbReference type="InterPro" id="IPR011712">
    <property type="entry name" value="Sig_transdc_His_kin_sub3_dim/P"/>
</dbReference>
<dbReference type="Gene3D" id="3.30.565.10">
    <property type="entry name" value="Histidine kinase-like ATPase, C-terminal domain"/>
    <property type="match status" value="1"/>
</dbReference>
<dbReference type="RefSeq" id="WP_139624018.1">
    <property type="nucleotide sequence ID" value="NZ_VDMP01000026.1"/>
</dbReference>
<dbReference type="EC" id="2.7.13.3" evidence="2"/>